<organism evidence="2 3">
    <name type="scientific">Akanthomyces muscarius</name>
    <name type="common">Entomopathogenic fungus</name>
    <name type="synonym">Lecanicillium muscarium</name>
    <dbReference type="NCBI Taxonomy" id="2231603"/>
    <lineage>
        <taxon>Eukaryota</taxon>
        <taxon>Fungi</taxon>
        <taxon>Dikarya</taxon>
        <taxon>Ascomycota</taxon>
        <taxon>Pezizomycotina</taxon>
        <taxon>Sordariomycetes</taxon>
        <taxon>Hypocreomycetidae</taxon>
        <taxon>Hypocreales</taxon>
        <taxon>Cordycipitaceae</taxon>
        <taxon>Akanthomyces</taxon>
    </lineage>
</organism>
<comment type="caution">
    <text evidence="2">The sequence shown here is derived from an EMBL/GenBank/DDBJ whole genome shotgun (WGS) entry which is preliminary data.</text>
</comment>
<dbReference type="GeneID" id="80897894"/>
<dbReference type="Gene3D" id="1.25.40.10">
    <property type="entry name" value="Tetratricopeptide repeat domain"/>
    <property type="match status" value="1"/>
</dbReference>
<keyword evidence="3" id="KW-1185">Reference proteome</keyword>
<dbReference type="SUPFAM" id="SSF48452">
    <property type="entry name" value="TPR-like"/>
    <property type="match status" value="1"/>
</dbReference>
<dbReference type="Pfam" id="PF24809">
    <property type="entry name" value="DUF7708"/>
    <property type="match status" value="1"/>
</dbReference>
<proteinExistence type="predicted"/>
<dbReference type="InterPro" id="IPR011990">
    <property type="entry name" value="TPR-like_helical_dom_sf"/>
</dbReference>
<accession>A0A9W8QAD2</accession>
<dbReference type="AlphaFoldDB" id="A0A9W8QAD2"/>
<protein>
    <recommendedName>
        <fullName evidence="1">DUF7708 domain-containing protein</fullName>
    </recommendedName>
</protein>
<dbReference type="Pfam" id="PF13374">
    <property type="entry name" value="TPR_10"/>
    <property type="match status" value="1"/>
</dbReference>
<gene>
    <name evidence="2" type="ORF">LMH87_010735</name>
</gene>
<dbReference type="Gene3D" id="3.40.50.300">
    <property type="entry name" value="P-loop containing nucleotide triphosphate hydrolases"/>
    <property type="match status" value="1"/>
</dbReference>
<evidence type="ECO:0000313" key="3">
    <source>
        <dbReference type="Proteomes" id="UP001144673"/>
    </source>
</evidence>
<dbReference type="InterPro" id="IPR027417">
    <property type="entry name" value="P-loop_NTPase"/>
</dbReference>
<feature type="domain" description="DUF7708" evidence="1">
    <location>
        <begin position="80"/>
        <end position="214"/>
    </location>
</feature>
<dbReference type="Proteomes" id="UP001144673">
    <property type="component" value="Chromosome 4"/>
</dbReference>
<evidence type="ECO:0000313" key="2">
    <source>
        <dbReference type="EMBL" id="KAJ4149963.1"/>
    </source>
</evidence>
<dbReference type="EMBL" id="JAJHUN010000009">
    <property type="protein sequence ID" value="KAJ4149963.1"/>
    <property type="molecule type" value="Genomic_DNA"/>
</dbReference>
<dbReference type="SUPFAM" id="SSF52540">
    <property type="entry name" value="P-loop containing nucleoside triphosphate hydrolases"/>
    <property type="match status" value="1"/>
</dbReference>
<dbReference type="RefSeq" id="XP_056051677.1">
    <property type="nucleotide sequence ID" value="XM_056199760.1"/>
</dbReference>
<reference evidence="2" key="1">
    <citation type="journal article" date="2023" name="Access Microbiol">
        <title>De-novo genome assembly for Akanthomyces muscarius, a biocontrol agent of insect agricultural pests.</title>
        <authorList>
            <person name="Erdos Z."/>
            <person name="Studholme D.J."/>
            <person name="Raymond B."/>
            <person name="Sharma M."/>
        </authorList>
    </citation>
    <scope>NUCLEOTIDE SEQUENCE</scope>
    <source>
        <strain evidence="2">Ve6</strain>
    </source>
</reference>
<name>A0A9W8QAD2_AKAMU</name>
<evidence type="ECO:0000259" key="1">
    <source>
        <dbReference type="Pfam" id="PF24809"/>
    </source>
</evidence>
<dbReference type="InterPro" id="IPR056125">
    <property type="entry name" value="DUF7708"/>
</dbReference>
<sequence>MGKASASSPTTASVVSATWAQAATSAFQKLDKHKLRGLVVRNTFNSYNDAQRFLESFQARQGARKSTRRLHKLRPLFQHLRTFSIAIGIFCQTNPEISCLVWGTLTVVLDAASAFSHTLDRILDMYDQLHRAMPRFEEYMELFPRRTRLQQALHTIYLAYLDFAISAVIFFKHSVFYHMVLSFIKFGSLKAKFDSVLGKIQSATKDFEDEATLAYALSTTAALRELHHMLPEMKITPRQSDGAFSVPWSRNPRFFEAANEISQLYAFVCPSAEEQRSCAIHGMPGVGKTQTALEAAFRYKEKFQFIFWVPAQSETGLAEAFSGISRSVGTPSATQRSADLSLLVEEARSWLCQKTLDDLRESWTNSNNIIENISPESATFQYQRPIHTAFNMSLSRLNPAARNVLRIMSMLSPVGILEEIVCSDLEEHSLSFLGYQNKPRFRREIRSQLVARHLIEIHESDPGPTLYRLHRQIQWKMLMDLKEDITAQQKVFHQAVALIVKVFPPLSEYMTPMTREWGSYSKAIGHVIQLHKVYVSSTQAENPIRADISFATLLASAGNYLYEINIAESAIALLATSADICHKLRAGNLESPSNTLQVSKPPINEILKLEATAMTIQWGLLSRNAGLSGAQTAMAYISTVLQLREEHSWMNLTAEERFWSDLLLSNAYNDVACQMINMHRYAEAEDLLRRSLSLKDTLSKAQHVPPFEFAESRNNLAWTHLGQGRIKEALQQSSQAVQLIDTADGDANDHTRFTFCFGACVFWAGQLEEALEVFGNVYRCRVNTLSKSAWVSRDAAKRGC</sequence>
<dbReference type="KEGG" id="amus:LMH87_010735"/>